<dbReference type="PANTHER" id="PTHR30061">
    <property type="entry name" value="MALTOSE-BINDING PERIPLASMIC PROTEIN"/>
    <property type="match status" value="1"/>
</dbReference>
<dbReference type="EMBL" id="PCXP01000002">
    <property type="protein sequence ID" value="PIR42097.1"/>
    <property type="molecule type" value="Genomic_DNA"/>
</dbReference>
<proteinExistence type="inferred from homology"/>
<evidence type="ECO:0000256" key="1">
    <source>
        <dbReference type="ARBA" id="ARBA00008520"/>
    </source>
</evidence>
<dbReference type="Gene3D" id="3.40.190.10">
    <property type="entry name" value="Periplasmic binding protein-like II"/>
    <property type="match status" value="1"/>
</dbReference>
<keyword evidence="2" id="KW-0813">Transport</keyword>
<evidence type="ECO:0000313" key="5">
    <source>
        <dbReference type="EMBL" id="PIR42097.1"/>
    </source>
</evidence>
<keyword evidence="4" id="KW-0812">Transmembrane</keyword>
<evidence type="ECO:0000256" key="2">
    <source>
        <dbReference type="ARBA" id="ARBA00022448"/>
    </source>
</evidence>
<keyword evidence="4" id="KW-1133">Transmembrane helix</keyword>
<dbReference type="GO" id="GO:0055052">
    <property type="term" value="C:ATP-binding cassette (ABC) transporter complex, substrate-binding subunit-containing"/>
    <property type="evidence" value="ECO:0007669"/>
    <property type="project" value="TreeGrafter"/>
</dbReference>
<dbReference type="SUPFAM" id="SSF53850">
    <property type="entry name" value="Periplasmic binding protein-like II"/>
    <property type="match status" value="1"/>
</dbReference>
<dbReference type="GO" id="GO:0015768">
    <property type="term" value="P:maltose transport"/>
    <property type="evidence" value="ECO:0007669"/>
    <property type="project" value="TreeGrafter"/>
</dbReference>
<organism evidence="5 6">
    <name type="scientific">Candidatus Yanofskybacteria bacterium CG10_big_fil_rev_8_21_14_0_10_37_15</name>
    <dbReference type="NCBI Taxonomy" id="1975097"/>
    <lineage>
        <taxon>Bacteria</taxon>
        <taxon>Candidatus Yanofskyibacteriota</taxon>
    </lineage>
</organism>
<dbReference type="PANTHER" id="PTHR30061:SF50">
    <property type="entry name" value="MALTOSE_MALTODEXTRIN-BINDING PERIPLASMIC PROTEIN"/>
    <property type="match status" value="1"/>
</dbReference>
<sequence length="435" mass="49031">MNTNRLFYVLIGVVVFVVFLTVVIVLRNIGGGKVQESTLQFWGVFDDRNVFDPIIRDFQAQNPSIRIVYREFNFEDYERSLVDALAAGTGPDIFMFHNSWLPKHGGKISPMPNEFSGNEPAMTLREFQDQFVDVAVQDLVFENRIYALPLYVDTLALYYNKDILNSVGITRPAQTWEEFNSNVETITQLDGSSNIIQSAAAIGTAKNINRSIDILSALFLQSGVRMTDDENVSATFSRSINNAAAGEIALRYYTDFANPAIRTYTWNDAQHYSIDAFAEGRTAMMFNYSHQISLLKAKSARLNFDIAPMPQVSLGDVKNHANYWAVAVSNRSQFSDNAWRFLTHLTSKDGASSYLNSSLRPAARRDLIELQRNDPDLGVFAVQSLSARSWFQIDNIAIESIFADMIEDVNFGRSTIREALQNAEARVNVLMQRGR</sequence>
<evidence type="ECO:0000313" key="6">
    <source>
        <dbReference type="Proteomes" id="UP000230208"/>
    </source>
</evidence>
<comment type="similarity">
    <text evidence="1">Belongs to the bacterial solute-binding protein 1 family.</text>
</comment>
<evidence type="ECO:0000256" key="3">
    <source>
        <dbReference type="ARBA" id="ARBA00022729"/>
    </source>
</evidence>
<gene>
    <name evidence="5" type="ORF">COV30_00125</name>
</gene>
<dbReference type="Pfam" id="PF13416">
    <property type="entry name" value="SBP_bac_8"/>
    <property type="match status" value="1"/>
</dbReference>
<keyword evidence="4" id="KW-0472">Membrane</keyword>
<dbReference type="AlphaFoldDB" id="A0A2H0R6H8"/>
<dbReference type="GO" id="GO:0042956">
    <property type="term" value="P:maltodextrin transmembrane transport"/>
    <property type="evidence" value="ECO:0007669"/>
    <property type="project" value="TreeGrafter"/>
</dbReference>
<dbReference type="GO" id="GO:1901982">
    <property type="term" value="F:maltose binding"/>
    <property type="evidence" value="ECO:0007669"/>
    <property type="project" value="TreeGrafter"/>
</dbReference>
<evidence type="ECO:0008006" key="7">
    <source>
        <dbReference type="Google" id="ProtNLM"/>
    </source>
</evidence>
<feature type="transmembrane region" description="Helical" evidence="4">
    <location>
        <begin position="6"/>
        <end position="26"/>
    </location>
</feature>
<evidence type="ECO:0000256" key="4">
    <source>
        <dbReference type="SAM" id="Phobius"/>
    </source>
</evidence>
<reference evidence="5 6" key="1">
    <citation type="submission" date="2017-09" db="EMBL/GenBank/DDBJ databases">
        <title>Depth-based differentiation of microbial function through sediment-hosted aquifers and enrichment of novel symbionts in the deep terrestrial subsurface.</title>
        <authorList>
            <person name="Probst A.J."/>
            <person name="Ladd B."/>
            <person name="Jarett J.K."/>
            <person name="Geller-Mcgrath D.E."/>
            <person name="Sieber C.M."/>
            <person name="Emerson J.B."/>
            <person name="Anantharaman K."/>
            <person name="Thomas B.C."/>
            <person name="Malmstrom R."/>
            <person name="Stieglmeier M."/>
            <person name="Klingl A."/>
            <person name="Woyke T."/>
            <person name="Ryan C.M."/>
            <person name="Banfield J.F."/>
        </authorList>
    </citation>
    <scope>NUCLEOTIDE SEQUENCE [LARGE SCALE GENOMIC DNA]</scope>
    <source>
        <strain evidence="5">CG10_big_fil_rev_8_21_14_0_10_37_15</strain>
    </source>
</reference>
<dbReference type="Proteomes" id="UP000230208">
    <property type="component" value="Unassembled WGS sequence"/>
</dbReference>
<keyword evidence="3" id="KW-0732">Signal</keyword>
<protein>
    <recommendedName>
        <fullName evidence="7">ABC transporter substrate-binding protein</fullName>
    </recommendedName>
</protein>
<accession>A0A2H0R6H8</accession>
<comment type="caution">
    <text evidence="5">The sequence shown here is derived from an EMBL/GenBank/DDBJ whole genome shotgun (WGS) entry which is preliminary data.</text>
</comment>
<dbReference type="InterPro" id="IPR006059">
    <property type="entry name" value="SBP"/>
</dbReference>
<name>A0A2H0R6H8_9BACT</name>